<dbReference type="EMBL" id="MDHN01000003">
    <property type="protein sequence ID" value="OFC72642.1"/>
    <property type="molecule type" value="Genomic_DNA"/>
</dbReference>
<evidence type="ECO:0000313" key="4">
    <source>
        <dbReference type="EMBL" id="OFC72642.1"/>
    </source>
</evidence>
<evidence type="ECO:0000259" key="3">
    <source>
        <dbReference type="PROSITE" id="PS51371"/>
    </source>
</evidence>
<dbReference type="Pfam" id="PF00571">
    <property type="entry name" value="CBS"/>
    <property type="match status" value="2"/>
</dbReference>
<dbReference type="InterPro" id="IPR044729">
    <property type="entry name" value="CBS_bac"/>
</dbReference>
<dbReference type="RefSeq" id="WP_070123266.1">
    <property type="nucleotide sequence ID" value="NZ_MDHN01000003.1"/>
</dbReference>
<evidence type="ECO:0000256" key="2">
    <source>
        <dbReference type="PROSITE-ProRule" id="PRU00703"/>
    </source>
</evidence>
<dbReference type="SUPFAM" id="SSF54631">
    <property type="entry name" value="CBS-domain pair"/>
    <property type="match status" value="1"/>
</dbReference>
<dbReference type="Gene3D" id="3.10.580.10">
    <property type="entry name" value="CBS-domain"/>
    <property type="match status" value="1"/>
</dbReference>
<gene>
    <name evidence="4" type="ORF">BFC18_01985</name>
</gene>
<feature type="domain" description="CBS" evidence="3">
    <location>
        <begin position="77"/>
        <end position="133"/>
    </location>
</feature>
<keyword evidence="5" id="KW-1185">Reference proteome</keyword>
<reference evidence="4 5" key="1">
    <citation type="submission" date="2016-08" db="EMBL/GenBank/DDBJ databases">
        <authorList>
            <person name="Seilhamer J.J."/>
        </authorList>
    </citation>
    <scope>NUCLEOTIDE SEQUENCE [LARGE SCALE GENOMIC DNA]</scope>
    <source>
        <strain evidence="4 5">KCTC 42603</strain>
    </source>
</reference>
<dbReference type="InterPro" id="IPR046342">
    <property type="entry name" value="CBS_dom_sf"/>
</dbReference>
<evidence type="ECO:0000256" key="1">
    <source>
        <dbReference type="ARBA" id="ARBA00023122"/>
    </source>
</evidence>
<comment type="caution">
    <text evidence="4">The sequence shown here is derived from an EMBL/GenBank/DDBJ whole genome shotgun (WGS) entry which is preliminary data.</text>
</comment>
<dbReference type="PROSITE" id="PS51371">
    <property type="entry name" value="CBS"/>
    <property type="match status" value="2"/>
</dbReference>
<dbReference type="STRING" id="1656094.BFC18_01985"/>
<sequence>MESLQVSDYMNHHPVKLTEEMTVAAAVETLLASKQTGGAVQDNKGQVVGFLSEQDCLKQMIESTYYREQVCRVKDIMQTTISAVKPWDSVLEVALRLIAERPRVFPVIDEDGVLVGVINRAAILRAIDKQLESGYSRIAS</sequence>
<dbReference type="PANTHER" id="PTHR43080:SF2">
    <property type="entry name" value="CBS DOMAIN-CONTAINING PROTEIN"/>
    <property type="match status" value="1"/>
</dbReference>
<dbReference type="InterPro" id="IPR051257">
    <property type="entry name" value="Diverse_CBS-Domain"/>
</dbReference>
<accession>A0A1E7ZGS6</accession>
<keyword evidence="1 2" id="KW-0129">CBS domain</keyword>
<dbReference type="Proteomes" id="UP000175691">
    <property type="component" value="Unassembled WGS sequence"/>
</dbReference>
<dbReference type="OrthoDB" id="9790355at2"/>
<proteinExistence type="predicted"/>
<evidence type="ECO:0000313" key="5">
    <source>
        <dbReference type="Proteomes" id="UP000175691"/>
    </source>
</evidence>
<protein>
    <submittedName>
        <fullName evidence="4">CBS domain-containing protein</fullName>
    </submittedName>
</protein>
<name>A0A1E7ZGS6_9ALTE</name>
<dbReference type="InterPro" id="IPR000644">
    <property type="entry name" value="CBS_dom"/>
</dbReference>
<dbReference type="CDD" id="cd04629">
    <property type="entry name" value="CBS_pair_bac"/>
    <property type="match status" value="1"/>
</dbReference>
<dbReference type="AlphaFoldDB" id="A0A1E7ZGS6"/>
<organism evidence="4 5">
    <name type="scientific">Alteromonas confluentis</name>
    <dbReference type="NCBI Taxonomy" id="1656094"/>
    <lineage>
        <taxon>Bacteria</taxon>
        <taxon>Pseudomonadati</taxon>
        <taxon>Pseudomonadota</taxon>
        <taxon>Gammaproteobacteria</taxon>
        <taxon>Alteromonadales</taxon>
        <taxon>Alteromonadaceae</taxon>
        <taxon>Alteromonas/Salinimonas group</taxon>
        <taxon>Alteromonas</taxon>
    </lineage>
</organism>
<dbReference type="PANTHER" id="PTHR43080">
    <property type="entry name" value="CBS DOMAIN-CONTAINING PROTEIN CBSX3, MITOCHONDRIAL"/>
    <property type="match status" value="1"/>
</dbReference>
<feature type="domain" description="CBS" evidence="3">
    <location>
        <begin position="10"/>
        <end position="68"/>
    </location>
</feature>